<dbReference type="NCBIfam" id="TIGR04189">
    <property type="entry name" value="surface_SprA"/>
    <property type="match status" value="1"/>
</dbReference>
<dbReference type="Pfam" id="PF14349">
    <property type="entry name" value="SprA_N"/>
    <property type="match status" value="2"/>
</dbReference>
<evidence type="ECO:0000313" key="3">
    <source>
        <dbReference type="EMBL" id="MBC5644840.1"/>
    </source>
</evidence>
<protein>
    <submittedName>
        <fullName evidence="3">Cell surface protein SprA</fullName>
    </submittedName>
</protein>
<keyword evidence="4" id="KW-1185">Reference proteome</keyword>
<comment type="caution">
    <text evidence="3">The sequence shown here is derived from an EMBL/GenBank/DDBJ whole genome shotgun (WGS) entry which is preliminary data.</text>
</comment>
<dbReference type="EMBL" id="JACOOI010000023">
    <property type="protein sequence ID" value="MBC5644840.1"/>
    <property type="molecule type" value="Genomic_DNA"/>
</dbReference>
<reference evidence="3 4" key="1">
    <citation type="submission" date="2020-08" db="EMBL/GenBank/DDBJ databases">
        <title>Genome public.</title>
        <authorList>
            <person name="Liu C."/>
            <person name="Sun Q."/>
        </authorList>
    </citation>
    <scope>NUCLEOTIDE SEQUENCE [LARGE SCALE GENOMIC DNA]</scope>
    <source>
        <strain evidence="3 4">BX2</strain>
    </source>
</reference>
<feature type="domain" description="Gliding motility protein SprA N-terminal" evidence="2">
    <location>
        <begin position="93"/>
        <end position="386"/>
    </location>
</feature>
<dbReference type="InterPro" id="IPR025684">
    <property type="entry name" value="SprA_N_dom"/>
</dbReference>
<dbReference type="Proteomes" id="UP000644010">
    <property type="component" value="Unassembled WGS sequence"/>
</dbReference>
<feature type="domain" description="Gliding motility protein SprA N-terminal" evidence="2">
    <location>
        <begin position="1111"/>
        <end position="1643"/>
    </location>
</feature>
<feature type="region of interest" description="Disordered" evidence="1">
    <location>
        <begin position="1167"/>
        <end position="1199"/>
    </location>
</feature>
<evidence type="ECO:0000313" key="4">
    <source>
        <dbReference type="Proteomes" id="UP000644010"/>
    </source>
</evidence>
<name>A0ABR7E4Y4_9BACT</name>
<feature type="compositionally biased region" description="Polar residues" evidence="1">
    <location>
        <begin position="1169"/>
        <end position="1189"/>
    </location>
</feature>
<accession>A0ABR7E4Y4</accession>
<proteinExistence type="predicted"/>
<gene>
    <name evidence="3" type="primary">sprA</name>
    <name evidence="3" type="ORF">H8S77_18325</name>
</gene>
<evidence type="ECO:0000256" key="1">
    <source>
        <dbReference type="SAM" id="MobiDB-lite"/>
    </source>
</evidence>
<organism evidence="3 4">
    <name type="scientific">Parabacteroides segnis</name>
    <dbReference type="NCBI Taxonomy" id="2763058"/>
    <lineage>
        <taxon>Bacteria</taxon>
        <taxon>Pseudomonadati</taxon>
        <taxon>Bacteroidota</taxon>
        <taxon>Bacteroidia</taxon>
        <taxon>Bacteroidales</taxon>
        <taxon>Tannerellaceae</taxon>
        <taxon>Parabacteroides</taxon>
    </lineage>
</organism>
<dbReference type="RefSeq" id="WP_186960630.1">
    <property type="nucleotide sequence ID" value="NZ_JACOOI010000023.1"/>
</dbReference>
<evidence type="ECO:0000259" key="2">
    <source>
        <dbReference type="Pfam" id="PF14349"/>
    </source>
</evidence>
<sequence>MKKKTLKYLIWVTILLFGIGMLSLNANYLTYTASLPDIQLLEGQDDMPDGKDTVPATRYPVSKTVPEGDETYKDLLKKSPVDLRDPENVKTFVEYDIRTGRYVVRSRLGEKDLITPIDLSPEEYQKYSMQESLRSYYRQKNEEEFQKEADKQFNLADMQFGIGAAERIFGPGGVRVKTQGSAEVTLGLKRNSTKDPSLPERARSNTIFNFDESVQLNVQASVGSKVNFDMNYNTETSFDFDSKKLKLAYTGEEDEIIKSLEAGNVSMTTSNSLINGGAALFGMKADLQFGKLRVNALFAQQNSESKTVNSKGGVQTKDFELKIDEYDANRHFFLAHYFRNRYNDAVSKLPQIKATLNITRLEVWVTNTRGNYDQARNIVAFTDIGENDAAYMANPGAFPIKDGSYPANNANDLYNQMTTTYSGARQISDVESVLTGFTGGSEYEAIENARLLDPNSEYIYDKQLGYLSLNMSLQEGQMLAVAFEYEYSDASGKRTGRVGEFSDSNPTNPSNCLYVKLLRGTNMSPPMKYWDLMMKNIYSLGAYSVQKEKFRLDVMYQSDTTGTYINYLPEARTDTLSRQIWIRLMGADRLNAQNESHPDGYFDFVEGYTVQASTGRVIFPTIEPFGSSLKEKLEKVVSPAIADKYVFQELYDTTQTAARQIAEKNKFIMRGEYKASSASEIQLGASNVARGSVRVTAAGATLTENVDYTVDYTSGTVTILNESIIAAGTPVSVSLENQTAYNMQRKTMMGLDLNYQFNPDFSLGATIMHMSEMPLTTKTVFGDESIKNTLWGFNIAYKSESQWLTNTFDKLPLLNLTKPSQIAFTGEFAHLIAGHYENKYSGGYSYLDDFESTQSGFDLLNPYPWKLASVPWDNSANALFPEAGKTNDIEYGKNRALLAWYYVDGLFNRKNSSQAPTHIRNDKEQLSNHYVRAIYVDELFPDRDQGYNETSTIQALNLAYYPNERGPYNLDADFVNPDGTLQKPENRWGGIMRKIDQSDFETANIEYIEFWMLDPYLYEEQEGITAKGGDLYFNLGEISEDVLKDGKKFYENGLPIDGDRSRVDSTVWGLVPKQQSTVYAFDNTSGARARQDVGLNGLSAEEERDYPAYKEFIDKLMTKLSPTRIDSMMQDEFSPLRNPGTDRYRYFRGSNLDVEEVSILDRYKRYNGTEGNSAESGTSGERYDTSASKNPDVEDLNQDNTMNKNEKYFEYKVSVRPEDLKVGKNFIVDMKTTYPSLPNGDNASVNNRNNPAKWYLFKIPVKQYNRTVGAISDFKSIRFMRMYMTQFSKPTVLRFGTFELVRGEWRSYEQDLSDPKVPPLFNGTLEVSSVNIEENSRRTPIPYMTPPGVSRVADPSQPQLTRQNEQALSMKVSNLAAKDARAVYKSTYYDLRQYKRLQLFTHAEALPEDADNYTSLANGDLSVFIRLGSDYKNNYYEYEVPLQVTQPNGEPYTAESIWPTQNTLDFSLEELTTIKLNRNKKKRAGEKGITFNTVYSELVNGNTISIVGNPSLSEVKTIMIGVRNRQNVVKSGEVWINELRLSEFNEEGGWAANANLNVAVSDLGTVNVGGRIETAGFGALDQSLAERRIDDFTQYNVATTIEWGKFFPEKAKVSIPMYYAYSKDQTKAKYNPLDQDIKLSDALDAVDTKAEKDSIKSMAVDQTVIKSISFNNVRADIRSKTPMPYDPANFSIGYSFSQTKTQNPETEYETTKDYRGNFAYNYTPYAKPFRPFQKLKKNNGYTRYIKQFSLNYLPSNISFQTAMMRNYNEMQLRDLENTGYKPEVTFSSEFYWDRAFSLRWDFTNSLNMTFTSGTNARIEEPYVQVNKELAPDKYQIWKDSVKQSIADLGTPLKYDQTFNVTWNMPLQYIPVLDWVNSSITYNAQYNWDRGAITDTEYELGNTITNQRQIDWQGSLNLQSLYNKNKFLKKVNQKFSATRTTTKKKEQKEIKLERDIQLNMDSGTVVQHGMFTKKVRITARGADGKVYAIKYKPINFAQVMILNQDTAHLKLTIKPGPKATEDFLYKTAEYGSRFLMMIRRINIQYATTDGMSVPGFSPMIGDIFGQGRSPFGLTPGLGFAFGAVNRDFLYDAKDRGWLVENTSNVNPAVMSSAKNLNIRANLEPITGLKIDLNANRVDTRNTDIQYMYPGMPELAGGNFTMTTVALGSFFKGVGNASNNYASETFNKFIEYRETIANRLESRYTGTTYPNSGFLGQSQYGGKEYNKEHGGGVSHNSADVLIPAFLAAYTGKDPNKISSSPFPAIRSMLPNWRITYDGLIRIPAIKKHFKSVMLTHQYRCTYNVGAYETYSTWVDAGLGDNLGFTQNASEAPTPSSPYSISSVSLTESFSPLLGVDATMLNNITIRADYTTTRNLNLNISSYQIVEALSNKYTIGLGYKFAEFNKILKMKKTRDFSNDLTVRLDFSYNKMQSLIRKIEDSFTQATSGNIAKTIQFSADYGLSRALTLRAFYDLQINEPLISNASYPTSNSNYGVALRFSLAQ</sequence>
<dbReference type="InterPro" id="IPR026377">
    <property type="entry name" value="Cell_surface_SprA"/>
</dbReference>